<comment type="caution">
    <text evidence="2">The sequence shown here is derived from an EMBL/GenBank/DDBJ whole genome shotgun (WGS) entry which is preliminary data.</text>
</comment>
<feature type="chain" id="PRO_5046512089" evidence="1">
    <location>
        <begin position="36"/>
        <end position="250"/>
    </location>
</feature>
<keyword evidence="3" id="KW-1185">Reference proteome</keyword>
<organism evidence="2 3">
    <name type="scientific">[Mycobacterium] nativiensis</name>
    <dbReference type="NCBI Taxonomy" id="2855503"/>
    <lineage>
        <taxon>Bacteria</taxon>
        <taxon>Bacillati</taxon>
        <taxon>Actinomycetota</taxon>
        <taxon>Actinomycetes</taxon>
        <taxon>Mycobacteriales</taxon>
        <taxon>Mycobacteriaceae</taxon>
        <taxon>Mycolicibacter</taxon>
    </lineage>
</organism>
<dbReference type="EMBL" id="JAYJJU010000004">
    <property type="protein sequence ID" value="MEB3031197.1"/>
    <property type="molecule type" value="Genomic_DNA"/>
</dbReference>
<proteinExistence type="predicted"/>
<evidence type="ECO:0000256" key="1">
    <source>
        <dbReference type="SAM" id="SignalP"/>
    </source>
</evidence>
<protein>
    <submittedName>
        <fullName evidence="2">DUF3298 domain-containing protein</fullName>
    </submittedName>
</protein>
<name>A0ABU5XTY8_9MYCO</name>
<sequence>MRGGVAMKAGFLGRLAAACAALALGATGLAPMSTADTVSNGVAYSIVPDLVAGNSPNGLGEWTVDYEKLAGGDPVVAGAINRILDDEATGQVWLYAASASKTSPWTFHTRGRLLFRPLTVSALFAGQYNAIELPNMPIDTVATRVFDSRSGIQIVWDNLFTDKQAGLARLSDLSAKILPATYPTPPLGGWAEYGASLAPLERNFKFWIPADGGIELHFPDRQFGRGAHVITIPWSAVSDLIAPAFAAITS</sequence>
<reference evidence="2 3" key="1">
    <citation type="submission" date="2023-12" db="EMBL/GenBank/DDBJ databases">
        <title>Description of new species of Mycobacterium terrae complex isolated from sewage at the Sao Paulo Zoological Park Foundation in Brazil.</title>
        <authorList>
            <person name="Romagnoli C.L."/>
            <person name="Conceicao E.C."/>
            <person name="Machado E."/>
            <person name="Barreto L.B.P.F."/>
            <person name="Sharma A."/>
            <person name="Silva N.M."/>
            <person name="Marques L.E."/>
            <person name="Juliana M.A."/>
            <person name="Lourenco M.C.S."/>
            <person name="Digiampietri L.A."/>
            <person name="Suffys P.N."/>
            <person name="Viana-Niero C."/>
        </authorList>
    </citation>
    <scope>NUCLEOTIDE SEQUENCE [LARGE SCALE GENOMIC DNA]</scope>
    <source>
        <strain evidence="2 3">MYC340</strain>
    </source>
</reference>
<dbReference type="RefSeq" id="WP_224974961.1">
    <property type="nucleotide sequence ID" value="NZ_JAYJJU010000004.1"/>
</dbReference>
<dbReference type="Proteomes" id="UP001298593">
    <property type="component" value="Unassembled WGS sequence"/>
</dbReference>
<feature type="signal peptide" evidence="1">
    <location>
        <begin position="1"/>
        <end position="35"/>
    </location>
</feature>
<evidence type="ECO:0000313" key="3">
    <source>
        <dbReference type="Proteomes" id="UP001298593"/>
    </source>
</evidence>
<gene>
    <name evidence="2" type="ORF">KV113_06460</name>
</gene>
<accession>A0ABU5XTY8</accession>
<evidence type="ECO:0000313" key="2">
    <source>
        <dbReference type="EMBL" id="MEB3031197.1"/>
    </source>
</evidence>
<keyword evidence="1" id="KW-0732">Signal</keyword>